<dbReference type="Pfam" id="PF06605">
    <property type="entry name" value="Prophage_tail"/>
    <property type="match status" value="1"/>
</dbReference>
<dbReference type="NCBIfam" id="TIGR01665">
    <property type="entry name" value="put_anti_recept"/>
    <property type="match status" value="1"/>
</dbReference>
<protein>
    <submittedName>
        <fullName evidence="2">Prophage endopeptidase tail</fullName>
    </submittedName>
</protein>
<gene>
    <name evidence="2" type="ORF">SAMN05216470_2039</name>
</gene>
<organism evidence="2 3">
    <name type="scientific">Streptococcus equinus</name>
    <name type="common">Streptococcus bovis</name>
    <dbReference type="NCBI Taxonomy" id="1335"/>
    <lineage>
        <taxon>Bacteria</taxon>
        <taxon>Bacillati</taxon>
        <taxon>Bacillota</taxon>
        <taxon>Bacilli</taxon>
        <taxon>Lactobacillales</taxon>
        <taxon>Streptococcaceae</taxon>
        <taxon>Streptococcus</taxon>
    </lineage>
</organism>
<evidence type="ECO:0000259" key="1">
    <source>
        <dbReference type="Pfam" id="PF06605"/>
    </source>
</evidence>
<reference evidence="2 3" key="1">
    <citation type="submission" date="2017-07" db="EMBL/GenBank/DDBJ databases">
        <authorList>
            <person name="Sun Z.S."/>
            <person name="Albrecht U."/>
            <person name="Echele G."/>
            <person name="Lee C.C."/>
        </authorList>
    </citation>
    <scope>NUCLEOTIDE SEQUENCE [LARGE SCALE GENOMIC DNA]</scope>
    <source>
        <strain evidence="2 3">AR3</strain>
    </source>
</reference>
<dbReference type="AlphaFoldDB" id="A0A239RG21"/>
<dbReference type="Proteomes" id="UP000214649">
    <property type="component" value="Unassembled WGS sequence"/>
</dbReference>
<evidence type="ECO:0000313" key="3">
    <source>
        <dbReference type="Proteomes" id="UP000214649"/>
    </source>
</evidence>
<accession>A0A239RG21</accession>
<evidence type="ECO:0000313" key="2">
    <source>
        <dbReference type="EMBL" id="SNU09812.1"/>
    </source>
</evidence>
<proteinExistence type="predicted"/>
<sequence>MGNVRIAIRDSTDTHSIGFFDNVAGIEYKSANLHRFLAGSASVLTLKYNSKSIDTIRSGCKLAFRYKNRDYWLNIMDFSKKAYEVEIKAYSVGLELNNEKRGTHKADRAMSFAEYLAYYDPEHSLELGVNEVADKRIKLEWTGTDTILSRLFSIANSFGAELEFAVELNQDYSLKRQILNVYRAGNLGSNRKGKPVRVGKELKVINYSDNIKDLRTAIRATGKDGLTIDGLNKKIYDDNNRLLYYSSGMTVYAPQSRDRFPSVGKKSNDNWIVEDLGETQYETKEALWAYMYGEIQKKSVPEITYDVEGAIDSDIGDTQTLIDDKHFEPGLYVQARVSELEEDILEEKVTKSTFINFERKFAQTADALMKQVEKLAEEAAPYTIRLNTDNGLTFKNYDGQTTIDARLEKAGKDVECQWQWKLEGDVIGNQSALTVDGNAINDKAVLFVSALIDGKEVAKTEATLVNLVEPIELQVRASNGNVFKNGIISTNLTATLWRGGQEIDKDGTEFSYIWTKVKDDETPDELWNRAHSYSQKTIKLTQEDLFRRASFFCDVEYIGKRN</sequence>
<dbReference type="EMBL" id="FZRA01000012">
    <property type="protein sequence ID" value="SNU09812.1"/>
    <property type="molecule type" value="Genomic_DNA"/>
</dbReference>
<name>A0A239RG21_STREI</name>
<dbReference type="RefSeq" id="WP_094141292.1">
    <property type="nucleotide sequence ID" value="NZ_FZRA01000012.1"/>
</dbReference>
<feature type="domain" description="Tail spike" evidence="1">
    <location>
        <begin position="102"/>
        <end position="364"/>
    </location>
</feature>
<dbReference type="InterPro" id="IPR007119">
    <property type="entry name" value="Phage_tail_spike_N"/>
</dbReference>
<dbReference type="InterPro" id="IPR010572">
    <property type="entry name" value="Tail_dom"/>
</dbReference>